<dbReference type="PANTHER" id="PTHR33452">
    <property type="entry name" value="OXIDOREDUCTASE CATD-RELATED"/>
    <property type="match status" value="1"/>
</dbReference>
<feature type="transmembrane region" description="Helical" evidence="7">
    <location>
        <begin position="129"/>
        <end position="148"/>
    </location>
</feature>
<evidence type="ECO:0000313" key="8">
    <source>
        <dbReference type="EMBL" id="GFG92354.1"/>
    </source>
</evidence>
<comment type="caution">
    <text evidence="8">The sequence shown here is derived from an EMBL/GenBank/DDBJ whole genome shotgun (WGS) entry which is preliminary data.</text>
</comment>
<evidence type="ECO:0008006" key="10">
    <source>
        <dbReference type="Google" id="ProtNLM"/>
    </source>
</evidence>
<keyword evidence="3" id="KW-1003">Cell membrane</keyword>
<feature type="transmembrane region" description="Helical" evidence="7">
    <location>
        <begin position="89"/>
        <end position="109"/>
    </location>
</feature>
<evidence type="ECO:0000256" key="6">
    <source>
        <dbReference type="ARBA" id="ARBA00023136"/>
    </source>
</evidence>
<dbReference type="InterPro" id="IPR032808">
    <property type="entry name" value="DoxX"/>
</dbReference>
<dbReference type="PANTHER" id="PTHR33452:SF1">
    <property type="entry name" value="INNER MEMBRANE PROTEIN YPHA-RELATED"/>
    <property type="match status" value="1"/>
</dbReference>
<evidence type="ECO:0000256" key="3">
    <source>
        <dbReference type="ARBA" id="ARBA00022475"/>
    </source>
</evidence>
<protein>
    <recommendedName>
        <fullName evidence="10">DoxX family protein</fullName>
    </recommendedName>
</protein>
<reference evidence="8 9" key="1">
    <citation type="journal article" date="2019" name="Emerg. Microbes Infect.">
        <title>Comprehensive subspecies identification of 175 nontuberculous mycobacteria species based on 7547 genomic profiles.</title>
        <authorList>
            <person name="Matsumoto Y."/>
            <person name="Kinjo T."/>
            <person name="Motooka D."/>
            <person name="Nabeya D."/>
            <person name="Jung N."/>
            <person name="Uechi K."/>
            <person name="Horii T."/>
            <person name="Iida T."/>
            <person name="Fujita J."/>
            <person name="Nakamura S."/>
        </authorList>
    </citation>
    <scope>NUCLEOTIDE SEQUENCE [LARGE SCALE GENOMIC DNA]</scope>
    <source>
        <strain evidence="8 9">JCM 30725</strain>
    </source>
</reference>
<dbReference type="Proteomes" id="UP000465360">
    <property type="component" value="Unassembled WGS sequence"/>
</dbReference>
<feature type="transmembrane region" description="Helical" evidence="7">
    <location>
        <begin position="21"/>
        <end position="40"/>
    </location>
</feature>
<evidence type="ECO:0000313" key="9">
    <source>
        <dbReference type="Proteomes" id="UP000465360"/>
    </source>
</evidence>
<evidence type="ECO:0000256" key="2">
    <source>
        <dbReference type="ARBA" id="ARBA00006679"/>
    </source>
</evidence>
<comment type="similarity">
    <text evidence="2">Belongs to the DoxX family.</text>
</comment>
<evidence type="ECO:0000256" key="4">
    <source>
        <dbReference type="ARBA" id="ARBA00022692"/>
    </source>
</evidence>
<dbReference type="InterPro" id="IPR051907">
    <property type="entry name" value="DoxX-like_oxidoreductase"/>
</dbReference>
<gene>
    <name evidence="8" type="ORF">MBOU_43960</name>
</gene>
<keyword evidence="9" id="KW-1185">Reference proteome</keyword>
<dbReference type="Pfam" id="PF07681">
    <property type="entry name" value="DoxX"/>
    <property type="match status" value="1"/>
</dbReference>
<dbReference type="RefSeq" id="WP_163716610.1">
    <property type="nucleotide sequence ID" value="NZ_BLKZ01000001.1"/>
</dbReference>
<organism evidence="8 9">
    <name type="scientific">Mycobacterium bourgelatii</name>
    <dbReference type="NCBI Taxonomy" id="1273442"/>
    <lineage>
        <taxon>Bacteria</taxon>
        <taxon>Bacillati</taxon>
        <taxon>Actinomycetota</taxon>
        <taxon>Actinomycetes</taxon>
        <taxon>Mycobacteriales</taxon>
        <taxon>Mycobacteriaceae</taxon>
        <taxon>Mycobacterium</taxon>
    </lineage>
</organism>
<comment type="subcellular location">
    <subcellularLocation>
        <location evidence="1">Cell membrane</location>
        <topology evidence="1">Multi-pass membrane protein</topology>
    </subcellularLocation>
</comment>
<dbReference type="EMBL" id="BLKZ01000001">
    <property type="protein sequence ID" value="GFG92354.1"/>
    <property type="molecule type" value="Genomic_DNA"/>
</dbReference>
<evidence type="ECO:0000256" key="7">
    <source>
        <dbReference type="SAM" id="Phobius"/>
    </source>
</evidence>
<sequence>MAEEVSWRNRLTATTAPAAVLLIRLYVGAVFASEGILKFLRPDTLGTGRFEKAGIPAPGFFAYLDGVAEITCGVLLLIGLLTRLVAIPMIVNMIGALTITKLPILWGNAALFPAKSGWWDFSHEARLDLAQLCGSIFLLIVGAGALSLDKHLSRRGTS</sequence>
<accession>A0A7I9YUI1</accession>
<feature type="transmembrane region" description="Helical" evidence="7">
    <location>
        <begin position="60"/>
        <end position="82"/>
    </location>
</feature>
<name>A0A7I9YUI1_MYCBU</name>
<proteinExistence type="inferred from homology"/>
<dbReference type="AlphaFoldDB" id="A0A7I9YUI1"/>
<evidence type="ECO:0000256" key="1">
    <source>
        <dbReference type="ARBA" id="ARBA00004651"/>
    </source>
</evidence>
<evidence type="ECO:0000256" key="5">
    <source>
        <dbReference type="ARBA" id="ARBA00022989"/>
    </source>
</evidence>
<keyword evidence="6 7" id="KW-0472">Membrane</keyword>
<keyword evidence="4 7" id="KW-0812">Transmembrane</keyword>
<dbReference type="GO" id="GO:0005886">
    <property type="term" value="C:plasma membrane"/>
    <property type="evidence" value="ECO:0007669"/>
    <property type="project" value="UniProtKB-SubCell"/>
</dbReference>
<keyword evidence="5 7" id="KW-1133">Transmembrane helix</keyword>